<dbReference type="GO" id="GO:0003677">
    <property type="term" value="F:DNA binding"/>
    <property type="evidence" value="ECO:0007669"/>
    <property type="project" value="InterPro"/>
</dbReference>
<feature type="domain" description="HTH psq-type" evidence="3">
    <location>
        <begin position="5"/>
        <end position="53"/>
    </location>
</feature>
<dbReference type="InterPro" id="IPR007889">
    <property type="entry name" value="HTH_Psq"/>
</dbReference>
<dbReference type="Pfam" id="PF04218">
    <property type="entry name" value="CENP-B_N"/>
    <property type="match status" value="1"/>
</dbReference>
<evidence type="ECO:0000256" key="1">
    <source>
        <dbReference type="ARBA" id="ARBA00004123"/>
    </source>
</evidence>
<proteinExistence type="predicted"/>
<feature type="domain" description="DDE-1" evidence="2">
    <location>
        <begin position="182"/>
        <end position="224"/>
    </location>
</feature>
<organism evidence="4 5">
    <name type="scientific">Aromia moschata</name>
    <dbReference type="NCBI Taxonomy" id="1265417"/>
    <lineage>
        <taxon>Eukaryota</taxon>
        <taxon>Metazoa</taxon>
        <taxon>Ecdysozoa</taxon>
        <taxon>Arthropoda</taxon>
        <taxon>Hexapoda</taxon>
        <taxon>Insecta</taxon>
        <taxon>Pterygota</taxon>
        <taxon>Neoptera</taxon>
        <taxon>Endopterygota</taxon>
        <taxon>Coleoptera</taxon>
        <taxon>Polyphaga</taxon>
        <taxon>Cucujiformia</taxon>
        <taxon>Chrysomeloidea</taxon>
        <taxon>Cerambycidae</taxon>
        <taxon>Cerambycinae</taxon>
        <taxon>Callichromatini</taxon>
        <taxon>Aromia</taxon>
    </lineage>
</organism>
<name>A0AAV8Y9Z1_9CUCU</name>
<dbReference type="Gene3D" id="1.10.10.60">
    <property type="entry name" value="Homeodomain-like"/>
    <property type="match status" value="1"/>
</dbReference>
<dbReference type="EMBL" id="JAPWTK010000156">
    <property type="protein sequence ID" value="KAJ8947678.1"/>
    <property type="molecule type" value="Genomic_DNA"/>
</dbReference>
<keyword evidence="5" id="KW-1185">Reference proteome</keyword>
<dbReference type="Proteomes" id="UP001162162">
    <property type="component" value="Unassembled WGS sequence"/>
</dbReference>
<evidence type="ECO:0000259" key="3">
    <source>
        <dbReference type="Pfam" id="PF04218"/>
    </source>
</evidence>
<reference evidence="4" key="1">
    <citation type="journal article" date="2023" name="Insect Mol. Biol.">
        <title>Genome sequencing provides insights into the evolution of gene families encoding plant cell wall-degrading enzymes in longhorned beetles.</title>
        <authorList>
            <person name="Shin N.R."/>
            <person name="Okamura Y."/>
            <person name="Kirsch R."/>
            <person name="Pauchet Y."/>
        </authorList>
    </citation>
    <scope>NUCLEOTIDE SEQUENCE</scope>
    <source>
        <strain evidence="4">AMC_N1</strain>
    </source>
</reference>
<dbReference type="SUPFAM" id="SSF46689">
    <property type="entry name" value="Homeodomain-like"/>
    <property type="match status" value="2"/>
</dbReference>
<dbReference type="GO" id="GO:0005634">
    <property type="term" value="C:nucleus"/>
    <property type="evidence" value="ECO:0007669"/>
    <property type="project" value="UniProtKB-SubCell"/>
</dbReference>
<dbReference type="InterPro" id="IPR009057">
    <property type="entry name" value="Homeodomain-like_sf"/>
</dbReference>
<evidence type="ECO:0000259" key="2">
    <source>
        <dbReference type="Pfam" id="PF03184"/>
    </source>
</evidence>
<evidence type="ECO:0000313" key="5">
    <source>
        <dbReference type="Proteomes" id="UP001162162"/>
    </source>
</evidence>
<evidence type="ECO:0000313" key="4">
    <source>
        <dbReference type="EMBL" id="KAJ8947678.1"/>
    </source>
</evidence>
<sequence length="229" mass="26388">MAPFKRPHKVITLSDKLKILNFLENGKSIRCTAEHFNVAKSTVGDIKNNQQKMKLKRECLRKAENPEMEQMLYQRFLQQRDRHLPISGEDDFLASSGWLDTFKVRHGIRLLKVLACGERIYSDTDAVQPFRRKYLVIICKVELSDEQVYNADESAIFWRVLPDTTWVHESEKSAPGRNVSKDLLTFMPCCNAAGSHKLPIFVIGKSHKPRAFKNSQIHVVYNATNKLDD</sequence>
<comment type="caution">
    <text evidence="4">The sequence shown here is derived from an EMBL/GenBank/DDBJ whole genome shotgun (WGS) entry which is preliminary data.</text>
</comment>
<dbReference type="InterPro" id="IPR004875">
    <property type="entry name" value="DDE_SF_endonuclease_dom"/>
</dbReference>
<gene>
    <name evidence="4" type="ORF">NQ318_009562</name>
</gene>
<dbReference type="Pfam" id="PF03184">
    <property type="entry name" value="DDE_1"/>
    <property type="match status" value="1"/>
</dbReference>
<accession>A0AAV8Y9Z1</accession>
<evidence type="ECO:0008006" key="6">
    <source>
        <dbReference type="Google" id="ProtNLM"/>
    </source>
</evidence>
<dbReference type="AlphaFoldDB" id="A0AAV8Y9Z1"/>
<protein>
    <recommendedName>
        <fullName evidence="6">HTH CENPB-type domain-containing protein</fullName>
    </recommendedName>
</protein>
<dbReference type="PANTHER" id="PTHR19303:SF16">
    <property type="entry name" value="JERKY PROTEIN HOMOLOG-LIKE"/>
    <property type="match status" value="1"/>
</dbReference>
<comment type="subcellular location">
    <subcellularLocation>
        <location evidence="1">Nucleus</location>
    </subcellularLocation>
</comment>
<dbReference type="PANTHER" id="PTHR19303">
    <property type="entry name" value="TRANSPOSON"/>
    <property type="match status" value="1"/>
</dbReference>
<dbReference type="InterPro" id="IPR050863">
    <property type="entry name" value="CenT-Element_Derived"/>
</dbReference>